<dbReference type="VEuPathDB" id="FungiDB:I7I52_06984"/>
<proteinExistence type="predicted"/>
<sequence length="95" mass="10876">MKDTTRLEQMLIVLKAKSTVQVDNIAQVLAYLFAVQDTQVKAKKARTAVFGILTDFIDFRFIVLCETGKVIPRYHATENCELGYKTFRRSSKDDI</sequence>
<gene>
    <name evidence="1" type="ORF">I7I52_06984</name>
</gene>
<dbReference type="EMBL" id="JAEVHI010000003">
    <property type="protein sequence ID" value="KAG5296356.1"/>
    <property type="molecule type" value="Genomic_DNA"/>
</dbReference>
<dbReference type="OrthoDB" id="4185608at2759"/>
<accession>A0A8H8CZM9</accession>
<protein>
    <submittedName>
        <fullName evidence="1">Uncharacterized protein</fullName>
    </submittedName>
</protein>
<name>A0A8H8CZM9_AJECA</name>
<dbReference type="Proteomes" id="UP000670092">
    <property type="component" value="Unassembled WGS sequence"/>
</dbReference>
<evidence type="ECO:0000313" key="2">
    <source>
        <dbReference type="Proteomes" id="UP000670092"/>
    </source>
</evidence>
<evidence type="ECO:0000313" key="1">
    <source>
        <dbReference type="EMBL" id="KAG5296356.1"/>
    </source>
</evidence>
<comment type="caution">
    <text evidence="1">The sequence shown here is derived from an EMBL/GenBank/DDBJ whole genome shotgun (WGS) entry which is preliminary data.</text>
</comment>
<organism evidence="1 2">
    <name type="scientific">Ajellomyces capsulatus</name>
    <name type="common">Darling's disease fungus</name>
    <name type="synonym">Histoplasma capsulatum</name>
    <dbReference type="NCBI Taxonomy" id="5037"/>
    <lineage>
        <taxon>Eukaryota</taxon>
        <taxon>Fungi</taxon>
        <taxon>Dikarya</taxon>
        <taxon>Ascomycota</taxon>
        <taxon>Pezizomycotina</taxon>
        <taxon>Eurotiomycetes</taxon>
        <taxon>Eurotiomycetidae</taxon>
        <taxon>Onygenales</taxon>
        <taxon>Ajellomycetaceae</taxon>
        <taxon>Histoplasma</taxon>
    </lineage>
</organism>
<reference evidence="1 2" key="1">
    <citation type="submission" date="2021-01" db="EMBL/GenBank/DDBJ databases">
        <title>Chromosome-level genome assembly of a human fungal pathogen reveals clustering of transcriptionally co-regulated genes.</title>
        <authorList>
            <person name="Voorhies M."/>
            <person name="Cohen S."/>
            <person name="Shea T.P."/>
            <person name="Petrus S."/>
            <person name="Munoz J.F."/>
            <person name="Poplawski S."/>
            <person name="Goldman W.E."/>
            <person name="Michael T."/>
            <person name="Cuomo C.A."/>
            <person name="Sil A."/>
            <person name="Beyhan S."/>
        </authorList>
    </citation>
    <scope>NUCLEOTIDE SEQUENCE [LARGE SCALE GENOMIC DNA]</scope>
    <source>
        <strain evidence="1 2">G184AR</strain>
    </source>
</reference>
<dbReference type="AlphaFoldDB" id="A0A8H8CZM9"/>